<evidence type="ECO:0000313" key="7">
    <source>
        <dbReference type="EMBL" id="QAT61197.1"/>
    </source>
</evidence>
<proteinExistence type="inferred from homology"/>
<gene>
    <name evidence="7" type="ORF">EQM13_06155</name>
</gene>
<dbReference type="GO" id="GO:0032259">
    <property type="term" value="P:methylation"/>
    <property type="evidence" value="ECO:0007669"/>
    <property type="project" value="UniProtKB-KW"/>
</dbReference>
<evidence type="ECO:0000256" key="5">
    <source>
        <dbReference type="ARBA" id="ARBA00022747"/>
    </source>
</evidence>
<dbReference type="InterPro" id="IPR002295">
    <property type="entry name" value="N4/N6-MTase_EcoPI_Mod-like"/>
</dbReference>
<dbReference type="AlphaFoldDB" id="A0A410QB62"/>
<dbReference type="RefSeq" id="WP_128752272.1">
    <property type="nucleotide sequence ID" value="NZ_CP035282.1"/>
</dbReference>
<keyword evidence="3 7" id="KW-0808">Transferase</keyword>
<dbReference type="GO" id="GO:0008170">
    <property type="term" value="F:N-methyltransferase activity"/>
    <property type="evidence" value="ECO:0007669"/>
    <property type="project" value="InterPro"/>
</dbReference>
<evidence type="ECO:0000313" key="8">
    <source>
        <dbReference type="Proteomes" id="UP000287969"/>
    </source>
</evidence>
<dbReference type="OrthoDB" id="9773571at2"/>
<dbReference type="GO" id="GO:0009307">
    <property type="term" value="P:DNA restriction-modification system"/>
    <property type="evidence" value="ECO:0007669"/>
    <property type="project" value="UniProtKB-KW"/>
</dbReference>
<evidence type="ECO:0000259" key="6">
    <source>
        <dbReference type="Pfam" id="PF01555"/>
    </source>
</evidence>
<dbReference type="REBASE" id="297410">
    <property type="entry name" value="M.SspNJN17ORF6155P"/>
</dbReference>
<keyword evidence="5" id="KW-0680">Restriction system</keyword>
<feature type="domain" description="DNA methylase N-4/N-6" evidence="6">
    <location>
        <begin position="82"/>
        <end position="316"/>
    </location>
</feature>
<dbReference type="Pfam" id="PF01555">
    <property type="entry name" value="N6_N4_Mtase"/>
    <property type="match status" value="1"/>
</dbReference>
<dbReference type="KEGG" id="spoa:EQM13_06155"/>
<name>A0A410QB62_9FIRM</name>
<dbReference type="InterPro" id="IPR002052">
    <property type="entry name" value="DNA_methylase_N6_adenine_CS"/>
</dbReference>
<dbReference type="SUPFAM" id="SSF53335">
    <property type="entry name" value="S-adenosyl-L-methionine-dependent methyltransferases"/>
    <property type="match status" value="1"/>
</dbReference>
<reference evidence="8" key="1">
    <citation type="submission" date="2019-01" db="EMBL/GenBank/DDBJ databases">
        <title>Draft genomes of a novel of Sporanaerobacter strains.</title>
        <authorList>
            <person name="Ma S."/>
        </authorList>
    </citation>
    <scope>NUCLEOTIDE SEQUENCE [LARGE SCALE GENOMIC DNA]</scope>
    <source>
        <strain evidence="8">NJN-17</strain>
    </source>
</reference>
<keyword evidence="4" id="KW-0949">S-adenosyl-L-methionine</keyword>
<dbReference type="Gene3D" id="3.40.50.150">
    <property type="entry name" value="Vaccinia Virus protein VP39"/>
    <property type="match status" value="1"/>
</dbReference>
<protein>
    <submittedName>
        <fullName evidence="7">Site-specific DNA-methyltransferase</fullName>
    </submittedName>
</protein>
<evidence type="ECO:0000256" key="2">
    <source>
        <dbReference type="ARBA" id="ARBA00022603"/>
    </source>
</evidence>
<dbReference type="EMBL" id="CP035282">
    <property type="protein sequence ID" value="QAT61197.1"/>
    <property type="molecule type" value="Genomic_DNA"/>
</dbReference>
<organism evidence="7 8">
    <name type="scientific">Acidilutibacter cellobiosedens</name>
    <dbReference type="NCBI Taxonomy" id="2507161"/>
    <lineage>
        <taxon>Bacteria</taxon>
        <taxon>Bacillati</taxon>
        <taxon>Bacillota</taxon>
        <taxon>Tissierellia</taxon>
        <taxon>Tissierellales</taxon>
        <taxon>Acidilutibacteraceae</taxon>
        <taxon>Acidilutibacter</taxon>
    </lineage>
</organism>
<dbReference type="PROSITE" id="PS00092">
    <property type="entry name" value="N6_MTASE"/>
    <property type="match status" value="1"/>
</dbReference>
<keyword evidence="8" id="KW-1185">Reference proteome</keyword>
<keyword evidence="2 7" id="KW-0489">Methyltransferase</keyword>
<evidence type="ECO:0000256" key="3">
    <source>
        <dbReference type="ARBA" id="ARBA00022679"/>
    </source>
</evidence>
<accession>A0A410QB62</accession>
<dbReference type="GO" id="GO:0003677">
    <property type="term" value="F:DNA binding"/>
    <property type="evidence" value="ECO:0007669"/>
    <property type="project" value="InterPro"/>
</dbReference>
<dbReference type="Proteomes" id="UP000287969">
    <property type="component" value="Chromosome"/>
</dbReference>
<dbReference type="InterPro" id="IPR029063">
    <property type="entry name" value="SAM-dependent_MTases_sf"/>
</dbReference>
<evidence type="ECO:0000256" key="4">
    <source>
        <dbReference type="ARBA" id="ARBA00022691"/>
    </source>
</evidence>
<sequence>MNKASIINELQEIISYGKRERDKILNSSENINFSLYEKVTAFEEDKVRKSEHSTDNWQNKIFYADNIKVMEFLLKNGYKGKIDLIYIDPPFFSETNYNRRIILNDGEKDIFIKHFAYEDRWRKGIKNYLEELTVKLYLMRDLLSSKGSIYVHLDWHIVHYIKVLMDEIFGRENFVNEIIWSYKSGGVGKRHFSKKHDTILFYSKTKNYIFNVQKEKSYNRELKPYRFKGVKEFKDDIGWYTYVNTKDVWNIDMIGRTSKERVGYDTQKPRKLLERIILSSTDENSIVADFFAGSGTTGVVAEKLKRKWIMSDLGATSIAVMKERLIEERANRFNLYRIPHEEDDSIDFKIKIKKRCPWDFFNECLEIEIEDYEIKDISKLPVNRKYWLKIKDILEKDSFEFVEYIAVDTDYKGAFFSFKQEHYRTYGNKRGSFNKNILLKLEKNLKKRNIAVQLIDVFGNEKIKIINL</sequence>
<comment type="similarity">
    <text evidence="1">Belongs to the N(4)/N(6)-methyltransferase family.</text>
</comment>
<dbReference type="InterPro" id="IPR002941">
    <property type="entry name" value="DNA_methylase_N4/N6"/>
</dbReference>
<dbReference type="PRINTS" id="PR00506">
    <property type="entry name" value="D21N6MTFRASE"/>
</dbReference>
<evidence type="ECO:0000256" key="1">
    <source>
        <dbReference type="ARBA" id="ARBA00006594"/>
    </source>
</evidence>